<accession>A0A6N9HQK6</accession>
<dbReference type="CDD" id="cd00082">
    <property type="entry name" value="HisKA"/>
    <property type="match status" value="1"/>
</dbReference>
<feature type="domain" description="Histidine kinase" evidence="12">
    <location>
        <begin position="206"/>
        <end position="411"/>
    </location>
</feature>
<evidence type="ECO:0000256" key="9">
    <source>
        <dbReference type="ARBA" id="ARBA00023012"/>
    </source>
</evidence>
<evidence type="ECO:0000256" key="8">
    <source>
        <dbReference type="ARBA" id="ARBA00022989"/>
    </source>
</evidence>
<organism evidence="13 14">
    <name type="scientific">Pseudoduganella guangdongensis</name>
    <dbReference type="NCBI Taxonomy" id="2692179"/>
    <lineage>
        <taxon>Bacteria</taxon>
        <taxon>Pseudomonadati</taxon>
        <taxon>Pseudomonadota</taxon>
        <taxon>Betaproteobacteria</taxon>
        <taxon>Burkholderiales</taxon>
        <taxon>Oxalobacteraceae</taxon>
        <taxon>Telluria group</taxon>
        <taxon>Pseudoduganella</taxon>
    </lineage>
</organism>
<dbReference type="PANTHER" id="PTHR45436:SF16">
    <property type="entry name" value="HISTIDINE KINASE"/>
    <property type="match status" value="1"/>
</dbReference>
<gene>
    <name evidence="13" type="ORF">GTP41_26120</name>
</gene>
<evidence type="ECO:0000256" key="6">
    <source>
        <dbReference type="ARBA" id="ARBA00022692"/>
    </source>
</evidence>
<feature type="transmembrane region" description="Helical" evidence="11">
    <location>
        <begin position="12"/>
        <end position="34"/>
    </location>
</feature>
<comment type="catalytic activity">
    <reaction evidence="1">
        <text>ATP + protein L-histidine = ADP + protein N-phospho-L-histidine.</text>
        <dbReference type="EC" id="2.7.13.3"/>
    </reaction>
</comment>
<evidence type="ECO:0000256" key="4">
    <source>
        <dbReference type="ARBA" id="ARBA00022553"/>
    </source>
</evidence>
<dbReference type="EMBL" id="WWCJ01000033">
    <property type="protein sequence ID" value="MYN05573.1"/>
    <property type="molecule type" value="Genomic_DNA"/>
</dbReference>
<dbReference type="SMART" id="SM00388">
    <property type="entry name" value="HisKA"/>
    <property type="match status" value="1"/>
</dbReference>
<evidence type="ECO:0000256" key="2">
    <source>
        <dbReference type="ARBA" id="ARBA00004370"/>
    </source>
</evidence>
<dbReference type="PANTHER" id="PTHR45436">
    <property type="entry name" value="SENSOR HISTIDINE KINASE YKOH"/>
    <property type="match status" value="1"/>
</dbReference>
<dbReference type="Gene3D" id="6.10.340.10">
    <property type="match status" value="1"/>
</dbReference>
<dbReference type="InterPro" id="IPR050428">
    <property type="entry name" value="TCS_sensor_his_kinase"/>
</dbReference>
<dbReference type="Gene3D" id="3.30.565.10">
    <property type="entry name" value="Histidine kinase-like ATPase, C-terminal domain"/>
    <property type="match status" value="1"/>
</dbReference>
<evidence type="ECO:0000313" key="14">
    <source>
        <dbReference type="Proteomes" id="UP000448575"/>
    </source>
</evidence>
<name>A0A6N9HQK6_9BURK</name>
<keyword evidence="5" id="KW-0808">Transferase</keyword>
<keyword evidence="14" id="KW-1185">Reference proteome</keyword>
<dbReference type="InterPro" id="IPR005467">
    <property type="entry name" value="His_kinase_dom"/>
</dbReference>
<dbReference type="Pfam" id="PF00672">
    <property type="entry name" value="HAMP"/>
    <property type="match status" value="1"/>
</dbReference>
<keyword evidence="9" id="KW-0902">Two-component regulatory system</keyword>
<dbReference type="InterPro" id="IPR003661">
    <property type="entry name" value="HisK_dim/P_dom"/>
</dbReference>
<dbReference type="SUPFAM" id="SSF47384">
    <property type="entry name" value="Homodimeric domain of signal transducing histidine kinase"/>
    <property type="match status" value="1"/>
</dbReference>
<evidence type="ECO:0000256" key="3">
    <source>
        <dbReference type="ARBA" id="ARBA00012438"/>
    </source>
</evidence>
<evidence type="ECO:0000259" key="12">
    <source>
        <dbReference type="PROSITE" id="PS50109"/>
    </source>
</evidence>
<comment type="subcellular location">
    <subcellularLocation>
        <location evidence="2">Membrane</location>
    </subcellularLocation>
</comment>
<dbReference type="EC" id="2.7.13.3" evidence="3"/>
<keyword evidence="10 11" id="KW-0472">Membrane</keyword>
<sequence>MKKTDSLRRRIIAAYMMFAFAVSAFFGLIAALAVEGIEEKLVDERLAEVARWSIPRHSAGMSVVMPAGLTFHHDEEIPHSLRGLPHGVREITVDGVDLHVLAGRDDHGEFVVVDHDSEYEKIEIVVYSMFAAGLLVFIACSLMLARYLANSVVAPIASLSRAVSERQDDLPYLGREDELGTLARAFAGRTGELKQFLERERFFTGDVSHELRTPLTVISGAAEVLMSRTANDDALHAPAERIYRAAREASDVTSVLLQLARSPQAMDGPEQSMAALAQAEVARCQPLLAGKPVALRFDGGRDFTAHGARELLLALIGNLLRNACAYTEQGEVVVRLGQRTLVVEDTGPGLPAAALVRLRGEAAPEGDGISAGSGLGLGLVQRICKHLGLALQVQQRDGGGTRFEVGFPDLTQT</sequence>
<comment type="caution">
    <text evidence="13">The sequence shown here is derived from an EMBL/GenBank/DDBJ whole genome shotgun (WGS) entry which is preliminary data.</text>
</comment>
<dbReference type="RefSeq" id="WP_161028518.1">
    <property type="nucleotide sequence ID" value="NZ_WWCJ01000033.1"/>
</dbReference>
<dbReference type="InterPro" id="IPR004358">
    <property type="entry name" value="Sig_transdc_His_kin-like_C"/>
</dbReference>
<feature type="transmembrane region" description="Helical" evidence="11">
    <location>
        <begin position="124"/>
        <end position="145"/>
    </location>
</feature>
<dbReference type="SMART" id="SM00387">
    <property type="entry name" value="HATPase_c"/>
    <property type="match status" value="1"/>
</dbReference>
<evidence type="ECO:0000256" key="7">
    <source>
        <dbReference type="ARBA" id="ARBA00022777"/>
    </source>
</evidence>
<dbReference type="PRINTS" id="PR00344">
    <property type="entry name" value="BCTRLSENSOR"/>
</dbReference>
<dbReference type="Proteomes" id="UP000448575">
    <property type="component" value="Unassembled WGS sequence"/>
</dbReference>
<evidence type="ECO:0000256" key="5">
    <source>
        <dbReference type="ARBA" id="ARBA00022679"/>
    </source>
</evidence>
<keyword evidence="6 11" id="KW-0812">Transmembrane</keyword>
<dbReference type="Gene3D" id="1.10.287.130">
    <property type="match status" value="1"/>
</dbReference>
<dbReference type="Pfam" id="PF00512">
    <property type="entry name" value="HisKA"/>
    <property type="match status" value="1"/>
</dbReference>
<keyword evidence="8 11" id="KW-1133">Transmembrane helix</keyword>
<dbReference type="InterPro" id="IPR003594">
    <property type="entry name" value="HATPase_dom"/>
</dbReference>
<dbReference type="PROSITE" id="PS50109">
    <property type="entry name" value="HIS_KIN"/>
    <property type="match status" value="1"/>
</dbReference>
<evidence type="ECO:0000256" key="1">
    <source>
        <dbReference type="ARBA" id="ARBA00000085"/>
    </source>
</evidence>
<dbReference type="InterPro" id="IPR036097">
    <property type="entry name" value="HisK_dim/P_sf"/>
</dbReference>
<dbReference type="Pfam" id="PF02518">
    <property type="entry name" value="HATPase_c"/>
    <property type="match status" value="1"/>
</dbReference>
<evidence type="ECO:0000256" key="11">
    <source>
        <dbReference type="SAM" id="Phobius"/>
    </source>
</evidence>
<dbReference type="InterPro" id="IPR036890">
    <property type="entry name" value="HATPase_C_sf"/>
</dbReference>
<evidence type="ECO:0000256" key="10">
    <source>
        <dbReference type="ARBA" id="ARBA00023136"/>
    </source>
</evidence>
<evidence type="ECO:0000313" key="13">
    <source>
        <dbReference type="EMBL" id="MYN05573.1"/>
    </source>
</evidence>
<proteinExistence type="predicted"/>
<dbReference type="GO" id="GO:0005886">
    <property type="term" value="C:plasma membrane"/>
    <property type="evidence" value="ECO:0007669"/>
    <property type="project" value="TreeGrafter"/>
</dbReference>
<dbReference type="SUPFAM" id="SSF55874">
    <property type="entry name" value="ATPase domain of HSP90 chaperone/DNA topoisomerase II/histidine kinase"/>
    <property type="match status" value="1"/>
</dbReference>
<dbReference type="InterPro" id="IPR003660">
    <property type="entry name" value="HAMP_dom"/>
</dbReference>
<reference evidence="13 14" key="1">
    <citation type="submission" date="2019-12" db="EMBL/GenBank/DDBJ databases">
        <title>Novel species isolated from a subtropical stream in China.</title>
        <authorList>
            <person name="Lu H."/>
        </authorList>
    </citation>
    <scope>NUCLEOTIDE SEQUENCE [LARGE SCALE GENOMIC DNA]</scope>
    <source>
        <strain evidence="13 14">DS3</strain>
    </source>
</reference>
<protein>
    <recommendedName>
        <fullName evidence="3">histidine kinase</fullName>
        <ecNumber evidence="3">2.7.13.3</ecNumber>
    </recommendedName>
</protein>
<keyword evidence="4" id="KW-0597">Phosphoprotein</keyword>
<dbReference type="AlphaFoldDB" id="A0A6N9HQK6"/>
<keyword evidence="7" id="KW-0418">Kinase</keyword>
<dbReference type="GO" id="GO:0000155">
    <property type="term" value="F:phosphorelay sensor kinase activity"/>
    <property type="evidence" value="ECO:0007669"/>
    <property type="project" value="InterPro"/>
</dbReference>